<keyword evidence="4" id="KW-0456">Lyase</keyword>
<name>A0ABN7SET3_OIKDI</name>
<gene>
    <name evidence="6" type="ORF">OKIOD_LOCUS5558</name>
</gene>
<reference evidence="6 7" key="1">
    <citation type="submission" date="2021-04" db="EMBL/GenBank/DDBJ databases">
        <authorList>
            <person name="Bliznina A."/>
        </authorList>
    </citation>
    <scope>NUCLEOTIDE SEQUENCE [LARGE SCALE GENOMIC DNA]</scope>
</reference>
<evidence type="ECO:0000313" key="6">
    <source>
        <dbReference type="EMBL" id="CAG5095035.1"/>
    </source>
</evidence>
<comment type="similarity">
    <text evidence="2">Belongs to the Orn/Lys/Arg decarboxylase class-II family.</text>
</comment>
<dbReference type="PRINTS" id="PR01182">
    <property type="entry name" value="ORNDCRBXLASE"/>
</dbReference>
<sequence>MKIPDSQNSFNLPLKTHHSWDDEHLTSFEVQSCCVVDFQSVKQMVALWETHLPRVEMFHKVKSNNNVRLLADLAELGLQFQLTSKKDFSALESAGLCPSSSVLISPAKMNSLLREAEKQSVPLLSFDCENELVKIRKTHPDAQLLLDVSSFQFPQAIDSCQSLLERTALLGMKVAGVCLDETSLGDVELLKAELFKCVKVAKIAKLFGHELKILHLGAIIYEELQLFEAFSAELSTLLDDHFANYRIMANTTEFHLGEPLAILTPVLSTEAVPDQGVQVQLNTKLNSFNAEHLPTIVTSKRNQR</sequence>
<evidence type="ECO:0000259" key="5">
    <source>
        <dbReference type="Pfam" id="PF02784"/>
    </source>
</evidence>
<dbReference type="EMBL" id="OU015569">
    <property type="protein sequence ID" value="CAG5095035.1"/>
    <property type="molecule type" value="Genomic_DNA"/>
</dbReference>
<keyword evidence="7" id="KW-1185">Reference proteome</keyword>
<keyword evidence="3" id="KW-0663">Pyridoxal phosphate</keyword>
<evidence type="ECO:0000256" key="4">
    <source>
        <dbReference type="ARBA" id="ARBA00023239"/>
    </source>
</evidence>
<proteinExistence type="inferred from homology"/>
<accession>A0ABN7SET3</accession>
<dbReference type="Proteomes" id="UP001158576">
    <property type="component" value="Chromosome XSR"/>
</dbReference>
<dbReference type="InterPro" id="IPR022644">
    <property type="entry name" value="De-COase2_N"/>
</dbReference>
<dbReference type="PANTHER" id="PTHR11482:SF6">
    <property type="entry name" value="ORNITHINE DECARBOXYLASE 1-RELATED"/>
    <property type="match status" value="1"/>
</dbReference>
<evidence type="ECO:0000256" key="3">
    <source>
        <dbReference type="ARBA" id="ARBA00022898"/>
    </source>
</evidence>
<protein>
    <submittedName>
        <fullName evidence="6">Oidioi.mRNA.OKI2018_I69.XSR.g14000.t1.cds</fullName>
    </submittedName>
</protein>
<comment type="cofactor">
    <cofactor evidence="1">
        <name>pyridoxal 5'-phosphate</name>
        <dbReference type="ChEBI" id="CHEBI:597326"/>
    </cofactor>
</comment>
<dbReference type="InterPro" id="IPR002433">
    <property type="entry name" value="Orn_de-COase"/>
</dbReference>
<feature type="domain" description="Orn/DAP/Arg decarboxylase 2 N-terminal" evidence="5">
    <location>
        <begin position="40"/>
        <end position="242"/>
    </location>
</feature>
<dbReference type="PANTHER" id="PTHR11482">
    <property type="entry name" value="ARGININE/DIAMINOPIMELATE/ORNITHINE DECARBOXYLASE"/>
    <property type="match status" value="1"/>
</dbReference>
<evidence type="ECO:0000313" key="7">
    <source>
        <dbReference type="Proteomes" id="UP001158576"/>
    </source>
</evidence>
<dbReference type="SUPFAM" id="SSF51419">
    <property type="entry name" value="PLP-binding barrel"/>
    <property type="match status" value="1"/>
</dbReference>
<dbReference type="InterPro" id="IPR029066">
    <property type="entry name" value="PLP-binding_barrel"/>
</dbReference>
<dbReference type="Pfam" id="PF02784">
    <property type="entry name" value="Orn_Arg_deC_N"/>
    <property type="match status" value="1"/>
</dbReference>
<evidence type="ECO:0000256" key="1">
    <source>
        <dbReference type="ARBA" id="ARBA00001933"/>
    </source>
</evidence>
<dbReference type="Gene3D" id="3.20.20.10">
    <property type="entry name" value="Alanine racemase"/>
    <property type="match status" value="1"/>
</dbReference>
<organism evidence="6 7">
    <name type="scientific">Oikopleura dioica</name>
    <name type="common">Tunicate</name>
    <dbReference type="NCBI Taxonomy" id="34765"/>
    <lineage>
        <taxon>Eukaryota</taxon>
        <taxon>Metazoa</taxon>
        <taxon>Chordata</taxon>
        <taxon>Tunicata</taxon>
        <taxon>Appendicularia</taxon>
        <taxon>Copelata</taxon>
        <taxon>Oikopleuridae</taxon>
        <taxon>Oikopleura</taxon>
    </lineage>
</organism>
<evidence type="ECO:0000256" key="2">
    <source>
        <dbReference type="ARBA" id="ARBA00008872"/>
    </source>
</evidence>